<dbReference type="Proteomes" id="UP000266634">
    <property type="component" value="Unassembled WGS sequence"/>
</dbReference>
<accession>A0A0D5CGV0</accession>
<reference evidence="2 4" key="2">
    <citation type="submission" date="2018-08" db="EMBL/GenBank/DDBJ databases">
        <title>Genome Sequence of Clavibacter michiganensis Subspecies type strains, and the Atypical Peach-Colored Strains Isolated from Tomato.</title>
        <authorList>
            <person name="Osdaghi E."/>
            <person name="Portier P."/>
            <person name="Briand M."/>
            <person name="Jacques M.-A."/>
        </authorList>
    </citation>
    <scope>NUCLEOTIDE SEQUENCE [LARGE SCALE GENOMIC DNA]</scope>
    <source>
        <strain evidence="2 4">CFBP 6488</strain>
    </source>
</reference>
<gene>
    <name evidence="2" type="ORF">DZF93_00650</name>
    <name evidence="1" type="ORF">VO01_04465</name>
</gene>
<name>A0A0D5CGV0_9MICO</name>
<proteinExistence type="predicted"/>
<evidence type="ECO:0000313" key="1">
    <source>
        <dbReference type="EMBL" id="AJW78487.1"/>
    </source>
</evidence>
<evidence type="ECO:0000313" key="4">
    <source>
        <dbReference type="Proteomes" id="UP000266634"/>
    </source>
</evidence>
<dbReference type="PATRIC" id="fig|33014.5.peg.935"/>
<sequence>MVHENGECIYGTTPARALDLMEAGTPSVSSLRRATVMERVKKIKFGSRLSVTLVGHVYEVRDRVGLVGNLSWGPSQVGKPDPRTGTPFPEVDAGTLVVERLTVSDAGEVVNLGGTIIP</sequence>
<dbReference type="AlphaFoldDB" id="A0A0D5CGV0"/>
<dbReference type="EMBL" id="CP011043">
    <property type="protein sequence ID" value="AJW78487.1"/>
    <property type="molecule type" value="Genomic_DNA"/>
</dbReference>
<evidence type="ECO:0000313" key="2">
    <source>
        <dbReference type="EMBL" id="RIJ44996.1"/>
    </source>
</evidence>
<protein>
    <submittedName>
        <fullName evidence="1">Uncharacterized protein</fullName>
    </submittedName>
</protein>
<evidence type="ECO:0000313" key="3">
    <source>
        <dbReference type="Proteomes" id="UP000032604"/>
    </source>
</evidence>
<reference evidence="1 3" key="1">
    <citation type="journal article" date="2015" name="Genome Announc.">
        <title>Complete Genome Sequence of Clavibacter michiganensis subsp. insidiosus R1-1 Using PacBio Single-Molecule Real-Time Technology.</title>
        <authorList>
            <person name="Lu Y."/>
            <person name="Samac D.A."/>
            <person name="Glazebrook J."/>
            <person name="Ishimaru C.A."/>
        </authorList>
    </citation>
    <scope>NUCLEOTIDE SEQUENCE [LARGE SCALE GENOMIC DNA]</scope>
    <source>
        <strain evidence="1 3">R1-1</strain>
    </source>
</reference>
<dbReference type="KEGG" id="cmh:VO01_04465"/>
<dbReference type="HOGENOM" id="CLU_2068947_0_0_11"/>
<dbReference type="Proteomes" id="UP000032604">
    <property type="component" value="Chromosome"/>
</dbReference>
<organism evidence="1 3">
    <name type="scientific">Clavibacter michiganensis subsp. insidiosus</name>
    <dbReference type="NCBI Taxonomy" id="33014"/>
    <lineage>
        <taxon>Bacteria</taxon>
        <taxon>Bacillati</taxon>
        <taxon>Actinomycetota</taxon>
        <taxon>Actinomycetes</taxon>
        <taxon>Micrococcales</taxon>
        <taxon>Microbacteriaceae</taxon>
        <taxon>Clavibacter</taxon>
    </lineage>
</organism>
<dbReference type="EMBL" id="QWEA01000006">
    <property type="protein sequence ID" value="RIJ44996.1"/>
    <property type="molecule type" value="Genomic_DNA"/>
</dbReference>